<gene>
    <name evidence="2" type="ORF">PSFLO_02675</name>
</gene>
<feature type="compositionally biased region" description="Polar residues" evidence="1">
    <location>
        <begin position="1"/>
        <end position="15"/>
    </location>
</feature>
<evidence type="ECO:0000256" key="1">
    <source>
        <dbReference type="SAM" id="MobiDB-lite"/>
    </source>
</evidence>
<feature type="region of interest" description="Disordered" evidence="1">
    <location>
        <begin position="1"/>
        <end position="52"/>
    </location>
</feature>
<keyword evidence="3" id="KW-1185">Reference proteome</keyword>
<protein>
    <submittedName>
        <fullName evidence="2">Uncharacterized protein</fullName>
    </submittedName>
</protein>
<proteinExistence type="predicted"/>
<accession>A0A5C3EY60</accession>
<name>A0A5C3EY60_9BASI</name>
<sequence length="170" mass="18096">MTYPTLVSSQSTAQAAHQEVRPGQAQPSQARSQNKGSCEASRPASGLQRIDTPIVVERGRLGWPKPSSAGLAQARNRMLAPLPCRRARDAWSGTPLCCPPCEILSRETLGLFCPRNSTSSLPSSSSSSSSSRLNTVMIESAATPCATPTLLDARTTRQFDNLRASAPISD</sequence>
<dbReference type="Proteomes" id="UP000323386">
    <property type="component" value="Unassembled WGS sequence"/>
</dbReference>
<evidence type="ECO:0000313" key="3">
    <source>
        <dbReference type="Proteomes" id="UP000323386"/>
    </source>
</evidence>
<feature type="compositionally biased region" description="Polar residues" evidence="1">
    <location>
        <begin position="25"/>
        <end position="36"/>
    </location>
</feature>
<dbReference type="EMBL" id="OOIP01000006">
    <property type="protein sequence ID" value="SPO37203.1"/>
    <property type="molecule type" value="Genomic_DNA"/>
</dbReference>
<reference evidence="2 3" key="1">
    <citation type="submission" date="2018-03" db="EMBL/GenBank/DDBJ databases">
        <authorList>
            <person name="Guldener U."/>
        </authorList>
    </citation>
    <scope>NUCLEOTIDE SEQUENCE [LARGE SCALE GENOMIC DNA]</scope>
    <source>
        <strain evidence="2 3">DAOM196992</strain>
    </source>
</reference>
<organism evidence="2 3">
    <name type="scientific">Pseudozyma flocculosa</name>
    <dbReference type="NCBI Taxonomy" id="84751"/>
    <lineage>
        <taxon>Eukaryota</taxon>
        <taxon>Fungi</taxon>
        <taxon>Dikarya</taxon>
        <taxon>Basidiomycota</taxon>
        <taxon>Ustilaginomycotina</taxon>
        <taxon>Ustilaginomycetes</taxon>
        <taxon>Ustilaginales</taxon>
        <taxon>Ustilaginaceae</taxon>
        <taxon>Pseudozyma</taxon>
    </lineage>
</organism>
<dbReference type="AlphaFoldDB" id="A0A5C3EY60"/>
<evidence type="ECO:0000313" key="2">
    <source>
        <dbReference type="EMBL" id="SPO37203.1"/>
    </source>
</evidence>